<sequence>MVLLFALLSVARFTGNKSILNFSGYEGIICGSFAFYKAAVLILNEKIRKFVLPL</sequence>
<evidence type="ECO:0000313" key="7">
    <source>
        <dbReference type="Proteomes" id="UP001597051"/>
    </source>
</evidence>
<keyword evidence="4" id="KW-1133">Transmembrane helix</keyword>
<dbReference type="NCBIfam" id="NF038013">
    <property type="entry name" value="AceTr_1"/>
    <property type="match status" value="1"/>
</dbReference>
<keyword evidence="7" id="KW-1185">Reference proteome</keyword>
<evidence type="ECO:0000256" key="1">
    <source>
        <dbReference type="ARBA" id="ARBA00004141"/>
    </source>
</evidence>
<name>A0ABW3J339_9FLAO</name>
<dbReference type="EMBL" id="JBHTIZ010000025">
    <property type="protein sequence ID" value="MFD0984832.1"/>
    <property type="molecule type" value="Genomic_DNA"/>
</dbReference>
<dbReference type="Pfam" id="PF01184">
    <property type="entry name" value="Gpr1_Fun34_YaaH"/>
    <property type="match status" value="1"/>
</dbReference>
<evidence type="ECO:0000256" key="3">
    <source>
        <dbReference type="ARBA" id="ARBA00022692"/>
    </source>
</evidence>
<dbReference type="InterPro" id="IPR000791">
    <property type="entry name" value="Gpr1/Fun34/SatP-like"/>
</dbReference>
<reference evidence="7" key="1">
    <citation type="journal article" date="2019" name="Int. J. Syst. Evol. Microbiol.">
        <title>The Global Catalogue of Microorganisms (GCM) 10K type strain sequencing project: providing services to taxonomists for standard genome sequencing and annotation.</title>
        <authorList>
            <consortium name="The Broad Institute Genomics Platform"/>
            <consortium name="The Broad Institute Genome Sequencing Center for Infectious Disease"/>
            <person name="Wu L."/>
            <person name="Ma J."/>
        </authorList>
    </citation>
    <scope>NUCLEOTIDE SEQUENCE [LARGE SCALE GENOMIC DNA]</scope>
    <source>
        <strain evidence="7">CECT 7649</strain>
    </source>
</reference>
<accession>A0ABW3J339</accession>
<comment type="subcellular location">
    <subcellularLocation>
        <location evidence="1">Membrane</location>
        <topology evidence="1">Multi-pass membrane protein</topology>
    </subcellularLocation>
</comment>
<proteinExistence type="inferred from homology"/>
<dbReference type="Proteomes" id="UP001597051">
    <property type="component" value="Unassembled WGS sequence"/>
</dbReference>
<organism evidence="6 7">
    <name type="scientific">Flavobacterium myungsuense</name>
    <dbReference type="NCBI Taxonomy" id="651823"/>
    <lineage>
        <taxon>Bacteria</taxon>
        <taxon>Pseudomonadati</taxon>
        <taxon>Bacteroidota</taxon>
        <taxon>Flavobacteriia</taxon>
        <taxon>Flavobacteriales</taxon>
        <taxon>Flavobacteriaceae</taxon>
        <taxon>Flavobacterium</taxon>
    </lineage>
</organism>
<comment type="similarity">
    <text evidence="2">Belongs to the acetate uptake transporter (AceTr) (TC 2.A.96) family.</text>
</comment>
<gene>
    <name evidence="6" type="ORF">ACFQ0S_10135</name>
</gene>
<evidence type="ECO:0000256" key="4">
    <source>
        <dbReference type="ARBA" id="ARBA00022989"/>
    </source>
</evidence>
<keyword evidence="5" id="KW-0472">Membrane</keyword>
<protein>
    <submittedName>
        <fullName evidence="6">Acetate uptake transporter</fullName>
    </submittedName>
</protein>
<dbReference type="RefSeq" id="WP_379756875.1">
    <property type="nucleotide sequence ID" value="NZ_JBHSYB010000026.1"/>
</dbReference>
<keyword evidence="3" id="KW-0812">Transmembrane</keyword>
<comment type="caution">
    <text evidence="6">The sequence shown here is derived from an EMBL/GenBank/DDBJ whole genome shotgun (WGS) entry which is preliminary data.</text>
</comment>
<evidence type="ECO:0000313" key="6">
    <source>
        <dbReference type="EMBL" id="MFD0984832.1"/>
    </source>
</evidence>
<evidence type="ECO:0000256" key="2">
    <source>
        <dbReference type="ARBA" id="ARBA00005587"/>
    </source>
</evidence>
<evidence type="ECO:0000256" key="5">
    <source>
        <dbReference type="ARBA" id="ARBA00023136"/>
    </source>
</evidence>